<feature type="compositionally biased region" description="Basic and acidic residues" evidence="3">
    <location>
        <begin position="307"/>
        <end position="316"/>
    </location>
</feature>
<dbReference type="Pfam" id="PF00107">
    <property type="entry name" value="ADH_zinc_N"/>
    <property type="match status" value="1"/>
</dbReference>
<evidence type="ECO:0008006" key="8">
    <source>
        <dbReference type="Google" id="ProtNLM"/>
    </source>
</evidence>
<dbReference type="SUPFAM" id="SSF50129">
    <property type="entry name" value="GroES-like"/>
    <property type="match status" value="1"/>
</dbReference>
<sequence>MLGHHVLGQVAALGELAASRWDLAQGDWVVVEEYLPCGQCAPCRRGRYRLCPDTDLWRGGRRVGLVPVSEPPGLYGGNAEYLYLSPNSVPHKVPEGLAAELAVWALPLGNALDWVLGAGRLEAGETVVVFGPGYHGIAAAAAARHAGARQVIVCGLERDQARLELAAALGATPLTLSGDHLVSAIGDLTGGSMADVVLDLAASPPETFTDAARLLGQGGRLVLAGAKSPPAASVDTSALTRLTATVVGVRGRAPQRVRQSLELLRGGGLGLEKVPTETVALSAVGTMLDRMAAGTGPDTPHVVVRPWQDRPARERS</sequence>
<dbReference type="InterPro" id="IPR013154">
    <property type="entry name" value="ADH-like_N"/>
</dbReference>
<dbReference type="EMBL" id="MASW01000002">
    <property type="protein sequence ID" value="PXY28443.1"/>
    <property type="molecule type" value="Genomic_DNA"/>
</dbReference>
<evidence type="ECO:0000313" key="6">
    <source>
        <dbReference type="EMBL" id="PXY28443.1"/>
    </source>
</evidence>
<evidence type="ECO:0000256" key="2">
    <source>
        <dbReference type="ARBA" id="ARBA00023002"/>
    </source>
</evidence>
<dbReference type="InterPro" id="IPR050129">
    <property type="entry name" value="Zn_alcohol_dh"/>
</dbReference>
<evidence type="ECO:0000313" key="7">
    <source>
        <dbReference type="Proteomes" id="UP000249915"/>
    </source>
</evidence>
<name>A0A2V4B300_9PSEU</name>
<dbReference type="SUPFAM" id="SSF51735">
    <property type="entry name" value="NAD(P)-binding Rossmann-fold domains"/>
    <property type="match status" value="1"/>
</dbReference>
<dbReference type="PANTHER" id="PTHR43401:SF2">
    <property type="entry name" value="L-THREONINE 3-DEHYDROGENASE"/>
    <property type="match status" value="1"/>
</dbReference>
<dbReference type="PANTHER" id="PTHR43401">
    <property type="entry name" value="L-THREONINE 3-DEHYDROGENASE"/>
    <property type="match status" value="1"/>
</dbReference>
<proteinExistence type="predicted"/>
<evidence type="ECO:0000256" key="3">
    <source>
        <dbReference type="SAM" id="MobiDB-lite"/>
    </source>
</evidence>
<accession>A0A2V4B300</accession>
<reference evidence="6 7" key="1">
    <citation type="submission" date="2016-07" db="EMBL/GenBank/DDBJ databases">
        <title>Draft genome sequence of Prauserella muralis DSM 45305, isolated from a mould-covered wall in an indoor environment.</title>
        <authorList>
            <person name="Ruckert C."/>
            <person name="Albersmeier A."/>
            <person name="Jiang C.-L."/>
            <person name="Jiang Y."/>
            <person name="Kalinowski J."/>
            <person name="Schneider O."/>
            <person name="Winkler A."/>
            <person name="Zotchev S.B."/>
        </authorList>
    </citation>
    <scope>NUCLEOTIDE SEQUENCE [LARGE SCALE GENOMIC DNA]</scope>
    <source>
        <strain evidence="6 7">DSM 45305</strain>
    </source>
</reference>
<organism evidence="6 7">
    <name type="scientific">Prauserella muralis</name>
    <dbReference type="NCBI Taxonomy" id="588067"/>
    <lineage>
        <taxon>Bacteria</taxon>
        <taxon>Bacillati</taxon>
        <taxon>Actinomycetota</taxon>
        <taxon>Actinomycetes</taxon>
        <taxon>Pseudonocardiales</taxon>
        <taxon>Pseudonocardiaceae</taxon>
        <taxon>Prauserella</taxon>
    </lineage>
</organism>
<comment type="caution">
    <text evidence="6">The sequence shown here is derived from an EMBL/GenBank/DDBJ whole genome shotgun (WGS) entry which is preliminary data.</text>
</comment>
<dbReference type="Proteomes" id="UP000249915">
    <property type="component" value="Unassembled WGS sequence"/>
</dbReference>
<feature type="region of interest" description="Disordered" evidence="3">
    <location>
        <begin position="293"/>
        <end position="316"/>
    </location>
</feature>
<evidence type="ECO:0000259" key="4">
    <source>
        <dbReference type="Pfam" id="PF00107"/>
    </source>
</evidence>
<evidence type="ECO:0000259" key="5">
    <source>
        <dbReference type="Pfam" id="PF08240"/>
    </source>
</evidence>
<feature type="domain" description="Alcohol dehydrogenase-like C-terminal" evidence="4">
    <location>
        <begin position="136"/>
        <end position="264"/>
    </location>
</feature>
<dbReference type="AlphaFoldDB" id="A0A2V4B300"/>
<dbReference type="Gene3D" id="3.40.50.720">
    <property type="entry name" value="NAD(P)-binding Rossmann-like Domain"/>
    <property type="match status" value="1"/>
</dbReference>
<keyword evidence="2" id="KW-0560">Oxidoreductase</keyword>
<dbReference type="Pfam" id="PF08240">
    <property type="entry name" value="ADH_N"/>
    <property type="match status" value="1"/>
</dbReference>
<comment type="cofactor">
    <cofactor evidence="1">
        <name>Zn(2+)</name>
        <dbReference type="ChEBI" id="CHEBI:29105"/>
    </cofactor>
</comment>
<protein>
    <recommendedName>
        <fullName evidence="8">Alcohol dehydrogenase</fullName>
    </recommendedName>
</protein>
<dbReference type="GO" id="GO:0016491">
    <property type="term" value="F:oxidoreductase activity"/>
    <property type="evidence" value="ECO:0007669"/>
    <property type="project" value="UniProtKB-KW"/>
</dbReference>
<dbReference type="Gene3D" id="3.90.180.10">
    <property type="entry name" value="Medium-chain alcohol dehydrogenases, catalytic domain"/>
    <property type="match status" value="1"/>
</dbReference>
<evidence type="ECO:0000256" key="1">
    <source>
        <dbReference type="ARBA" id="ARBA00001947"/>
    </source>
</evidence>
<feature type="domain" description="Alcohol dehydrogenase-like N-terminal" evidence="5">
    <location>
        <begin position="2"/>
        <end position="89"/>
    </location>
</feature>
<keyword evidence="7" id="KW-1185">Reference proteome</keyword>
<dbReference type="InterPro" id="IPR013149">
    <property type="entry name" value="ADH-like_C"/>
</dbReference>
<dbReference type="InterPro" id="IPR011032">
    <property type="entry name" value="GroES-like_sf"/>
</dbReference>
<dbReference type="InterPro" id="IPR036291">
    <property type="entry name" value="NAD(P)-bd_dom_sf"/>
</dbReference>
<gene>
    <name evidence="6" type="ORF">BAY60_16185</name>
</gene>